<evidence type="ECO:0000256" key="2">
    <source>
        <dbReference type="ARBA" id="ARBA00022692"/>
    </source>
</evidence>
<evidence type="ECO:0000256" key="4">
    <source>
        <dbReference type="ARBA" id="ARBA00022989"/>
    </source>
</evidence>
<dbReference type="Proteomes" id="UP000217696">
    <property type="component" value="Chromosome"/>
</dbReference>
<keyword evidence="4" id="KW-1133">Transmembrane helix</keyword>
<sequence>MEFDKKYIRNLDWLLILLLMCLGIFSFIGISGATIAANYEWKQVIWYGIGFLVLTGILLFDYHLFSNGAYALYGFGLVLIIGVLFTPLKSGAHSWYQLGVVDFQPSELMKIFTIVAVARYLAKIDELEESIGNFRHLFRVLLLVGVPTFLIFIQPDLGTALVFMGILFSILIVAGLPIRYFAIMGTIVAIFLGSLMYIFTYHQQFFTQHIMHEYQWMRIASWLDPYNEKYKKEGYQLRQSLTAIGSGQLVGKGVNQGTQARNGWVPVGESDFVFTVIGEELGFIGSSILIFLYFFFIYRMVRIAMEAKDTFGMYVIAGVIGMYVFQIFENIGMTIQLMPITGIPLPFISYGGSSIVTNFLVMGLVLNIGMRRKKLMFD</sequence>
<keyword evidence="3" id="KW-0133">Cell shape</keyword>
<proteinExistence type="predicted"/>
<evidence type="ECO:0000256" key="1">
    <source>
        <dbReference type="ARBA" id="ARBA00004141"/>
    </source>
</evidence>
<dbReference type="GO" id="GO:0008360">
    <property type="term" value="P:regulation of cell shape"/>
    <property type="evidence" value="ECO:0007669"/>
    <property type="project" value="UniProtKB-KW"/>
</dbReference>
<evidence type="ECO:0000313" key="6">
    <source>
        <dbReference type="EMBL" id="BAU27001.1"/>
    </source>
</evidence>
<dbReference type="GO" id="GO:0005886">
    <property type="term" value="C:plasma membrane"/>
    <property type="evidence" value="ECO:0007669"/>
    <property type="project" value="TreeGrafter"/>
</dbReference>
<dbReference type="GO" id="GO:0015648">
    <property type="term" value="F:lipid-linked peptidoglycan transporter activity"/>
    <property type="evidence" value="ECO:0007669"/>
    <property type="project" value="TreeGrafter"/>
</dbReference>
<dbReference type="GO" id="GO:0051301">
    <property type="term" value="P:cell division"/>
    <property type="evidence" value="ECO:0007669"/>
    <property type="project" value="InterPro"/>
</dbReference>
<dbReference type="OrthoDB" id="9812661at2"/>
<dbReference type="RefSeq" id="WP_096463998.1">
    <property type="nucleotide sequence ID" value="NZ_AP017312.1"/>
</dbReference>
<dbReference type="AlphaFoldDB" id="A0A0U4WDY4"/>
<dbReference type="Pfam" id="PF01098">
    <property type="entry name" value="FTSW_RODA_SPOVE"/>
    <property type="match status" value="1"/>
</dbReference>
<evidence type="ECO:0000256" key="3">
    <source>
        <dbReference type="ARBA" id="ARBA00022960"/>
    </source>
</evidence>
<dbReference type="InterPro" id="IPR001182">
    <property type="entry name" value="FtsW/RodA"/>
</dbReference>
<dbReference type="EMBL" id="AP017312">
    <property type="protein sequence ID" value="BAU27001.1"/>
    <property type="molecule type" value="Genomic_DNA"/>
</dbReference>
<evidence type="ECO:0000256" key="5">
    <source>
        <dbReference type="ARBA" id="ARBA00023136"/>
    </source>
</evidence>
<reference evidence="6 7" key="1">
    <citation type="submission" date="2015-12" db="EMBL/GenBank/DDBJ databases">
        <title>Genome sequence of Aneurinibacillus soli.</title>
        <authorList>
            <person name="Lee J.S."/>
            <person name="Lee K.C."/>
            <person name="Kim K.K."/>
            <person name="Lee B.W."/>
        </authorList>
    </citation>
    <scope>NUCLEOTIDE SEQUENCE [LARGE SCALE GENOMIC DNA]</scope>
    <source>
        <strain evidence="6 7">CB4</strain>
    </source>
</reference>
<dbReference type="InterPro" id="IPR011923">
    <property type="entry name" value="RodA/MrdB"/>
</dbReference>
<keyword evidence="5" id="KW-0472">Membrane</keyword>
<dbReference type="PANTHER" id="PTHR30474:SF1">
    <property type="entry name" value="PEPTIDOGLYCAN GLYCOSYLTRANSFERASE MRDB"/>
    <property type="match status" value="1"/>
</dbReference>
<gene>
    <name evidence="6" type="primary">rodA</name>
    <name evidence="6" type="ORF">CB4_01170</name>
</gene>
<accession>A0A0U4WDY4</accession>
<organism evidence="6 7">
    <name type="scientific">Aneurinibacillus soli</name>
    <dbReference type="NCBI Taxonomy" id="1500254"/>
    <lineage>
        <taxon>Bacteria</taxon>
        <taxon>Bacillati</taxon>
        <taxon>Bacillota</taxon>
        <taxon>Bacilli</taxon>
        <taxon>Bacillales</taxon>
        <taxon>Paenibacillaceae</taxon>
        <taxon>Aneurinibacillus group</taxon>
        <taxon>Aneurinibacillus</taxon>
    </lineage>
</organism>
<dbReference type="KEGG" id="asoc:CB4_01170"/>
<keyword evidence="7" id="KW-1185">Reference proteome</keyword>
<comment type="subcellular location">
    <subcellularLocation>
        <location evidence="1">Membrane</location>
        <topology evidence="1">Multi-pass membrane protein</topology>
    </subcellularLocation>
</comment>
<evidence type="ECO:0000313" key="7">
    <source>
        <dbReference type="Proteomes" id="UP000217696"/>
    </source>
</evidence>
<keyword evidence="2" id="KW-0812">Transmembrane</keyword>
<protein>
    <submittedName>
        <fullName evidence="6">Rod shape-determining protein RodA</fullName>
    </submittedName>
</protein>
<name>A0A0U4WDY4_9BACL</name>
<dbReference type="PANTHER" id="PTHR30474">
    <property type="entry name" value="CELL CYCLE PROTEIN"/>
    <property type="match status" value="1"/>
</dbReference>
<dbReference type="GO" id="GO:0032153">
    <property type="term" value="C:cell division site"/>
    <property type="evidence" value="ECO:0007669"/>
    <property type="project" value="TreeGrafter"/>
</dbReference>
<dbReference type="NCBIfam" id="TIGR02210">
    <property type="entry name" value="rodA_shape"/>
    <property type="match status" value="1"/>
</dbReference>